<evidence type="ECO:0000256" key="5">
    <source>
        <dbReference type="RuleBase" id="RU361133"/>
    </source>
</evidence>
<feature type="compositionally biased region" description="Acidic residues" evidence="6">
    <location>
        <begin position="186"/>
        <end position="198"/>
    </location>
</feature>
<keyword evidence="2 5" id="KW-0378">Hydrolase</keyword>
<evidence type="ECO:0000313" key="9">
    <source>
        <dbReference type="EMBL" id="WAB24750.1"/>
    </source>
</evidence>
<accession>A0A9E8MB70</accession>
<keyword evidence="3 5" id="KW-0442">Lipid degradation</keyword>
<gene>
    <name evidence="9" type="primary">PLC</name>
</gene>
<evidence type="ECO:0000256" key="1">
    <source>
        <dbReference type="ARBA" id="ARBA00012368"/>
    </source>
</evidence>
<dbReference type="PANTHER" id="PTHR10336:SF36">
    <property type="entry name" value="1-PHOSPHATIDYLINOSITOL 4,5-BISPHOSPHATE PHOSPHODIESTERASE BETA-4"/>
    <property type="match status" value="1"/>
</dbReference>
<reference evidence="9" key="1">
    <citation type="submission" date="2022-04" db="EMBL/GenBank/DDBJ databases">
        <title>Exogenous SA induces HS resistance by reducing intracellular ROS level and increasing cytosolic trehalose content in Pleurotus ostreatus.</title>
        <authorList>
            <person name="Zhang G."/>
        </authorList>
    </citation>
    <scope>NUCLEOTIDE SEQUENCE</scope>
    <source>
        <strain evidence="9">CCMSSC 00389</strain>
    </source>
</reference>
<dbReference type="InterPro" id="IPR001711">
    <property type="entry name" value="PLipase_C_Pinositol-sp_Y"/>
</dbReference>
<dbReference type="GO" id="GO:0004435">
    <property type="term" value="F:phosphatidylinositol-4,5-bisphosphate phospholipase C activity"/>
    <property type="evidence" value="ECO:0007669"/>
    <property type="project" value="UniProtKB-EC"/>
</dbReference>
<name>A0A9E8MB70_PLEOS</name>
<dbReference type="CDD" id="cd00275">
    <property type="entry name" value="C2_PLC_like"/>
    <property type="match status" value="1"/>
</dbReference>
<keyword evidence="4 5" id="KW-0443">Lipid metabolism</keyword>
<protein>
    <recommendedName>
        <fullName evidence="1 5">Phosphoinositide phospholipase C</fullName>
        <ecNumber evidence="1 5">3.1.4.11</ecNumber>
    </recommendedName>
</protein>
<dbReference type="EMBL" id="ON229075">
    <property type="protein sequence ID" value="WAB24750.1"/>
    <property type="molecule type" value="mRNA"/>
</dbReference>
<proteinExistence type="evidence at transcript level"/>
<dbReference type="Pfam" id="PF00387">
    <property type="entry name" value="PI-PLC-Y"/>
    <property type="match status" value="1"/>
</dbReference>
<dbReference type="Gene3D" id="2.60.40.150">
    <property type="entry name" value="C2 domain"/>
    <property type="match status" value="1"/>
</dbReference>
<dbReference type="EC" id="3.1.4.11" evidence="1 5"/>
<dbReference type="PROSITE" id="PS50008">
    <property type="entry name" value="PIPLC_Y_DOMAIN"/>
    <property type="match status" value="1"/>
</dbReference>
<dbReference type="Gene3D" id="3.20.20.190">
    <property type="entry name" value="Phosphatidylinositol (PI) phosphodiesterase"/>
    <property type="match status" value="1"/>
</dbReference>
<evidence type="ECO:0000259" key="8">
    <source>
        <dbReference type="PROSITE" id="PS50008"/>
    </source>
</evidence>
<organism evidence="9">
    <name type="scientific">Pleurotus ostreatus</name>
    <name type="common">Oyster mushroom</name>
    <name type="synonym">White-rot fungus</name>
    <dbReference type="NCBI Taxonomy" id="5322"/>
    <lineage>
        <taxon>Eukaryota</taxon>
        <taxon>Fungi</taxon>
        <taxon>Dikarya</taxon>
        <taxon>Basidiomycota</taxon>
        <taxon>Agaricomycotina</taxon>
        <taxon>Agaricomycetes</taxon>
        <taxon>Agaricomycetidae</taxon>
        <taxon>Agaricales</taxon>
        <taxon>Pleurotineae</taxon>
        <taxon>Pleurotaceae</taxon>
        <taxon>Pleurotus</taxon>
    </lineage>
</organism>
<dbReference type="InterPro" id="IPR035892">
    <property type="entry name" value="C2_domain_sf"/>
</dbReference>
<feature type="region of interest" description="Disordered" evidence="6">
    <location>
        <begin position="219"/>
        <end position="242"/>
    </location>
</feature>
<dbReference type="SMART" id="SM00239">
    <property type="entry name" value="C2"/>
    <property type="match status" value="1"/>
</dbReference>
<dbReference type="GO" id="GO:0048015">
    <property type="term" value="P:phosphatidylinositol-mediated signaling"/>
    <property type="evidence" value="ECO:0007669"/>
    <property type="project" value="TreeGrafter"/>
</dbReference>
<dbReference type="SMART" id="SM00149">
    <property type="entry name" value="PLCYc"/>
    <property type="match status" value="1"/>
</dbReference>
<dbReference type="GO" id="GO:0016042">
    <property type="term" value="P:lipid catabolic process"/>
    <property type="evidence" value="ECO:0007669"/>
    <property type="project" value="UniProtKB-KW"/>
</dbReference>
<sequence>MADPQPSPLPALDVSLSVPEQFKTGVVFTKINSDRKQKQVKFRLDVDQGQILWESNKYGAVLVETIKEFRTGSNAAYDLAQLGLPFSDLPRFISTIYIRSGSYKTLNVLAPTPEILRQWEKAECFGNRLVHDEDLLQDGMPKKKIDALPSVESLKEKFLLKAKNLYVIDSAATALLATNTPPATIEVEEPSDTSDSEAEPTSKVAKVRGEIKSFGNKLRATFGSKKGSRPTTPSNDQRPPKPKMSIKLASLIVYTVGVKCRGLPPATPIDGVQSEHAPHYEPEHIFSLSENKAKRMIKDDMLSVIKHCQNHLVRVYPKGLRVNSTNYEPHEFWAAGAQVVALNWQTTDFGYLINQAMFQENGRCGYILKPPALTDFNTKLLTQRTMHFFDVTIISAQQLPTPKRSTKSELLKKNPYVDPLVEVSLHVPDWSSTPFIPTESQAAYSPSHKATTTEPTSSRKVSFKTSIVKDNGFNPVWQEEICLPFDCLGGRESGMMDLVFVKFVVWQKGKDDDGDEPLAVYCAPLGCLNSGFRHLPLHDSQGSQHLFSTLFVEIGIRDVA</sequence>
<feature type="region of interest" description="Disordered" evidence="6">
    <location>
        <begin position="185"/>
        <end position="206"/>
    </location>
</feature>
<evidence type="ECO:0000256" key="6">
    <source>
        <dbReference type="SAM" id="MobiDB-lite"/>
    </source>
</evidence>
<dbReference type="SUPFAM" id="SSF49562">
    <property type="entry name" value="C2 domain (Calcium/lipid-binding domain, CaLB)"/>
    <property type="match status" value="1"/>
</dbReference>
<dbReference type="InterPro" id="IPR017946">
    <property type="entry name" value="PLC-like_Pdiesterase_TIM-brl"/>
</dbReference>
<dbReference type="SUPFAM" id="SSF51695">
    <property type="entry name" value="PLC-like phosphodiesterases"/>
    <property type="match status" value="1"/>
</dbReference>
<comment type="catalytic activity">
    <reaction evidence="5">
        <text>a 1,2-diacyl-sn-glycero-3-phospho-(1D-myo-inositol-4,5-bisphosphate) + H2O = 1D-myo-inositol 1,4,5-trisphosphate + a 1,2-diacyl-sn-glycerol + H(+)</text>
        <dbReference type="Rhea" id="RHEA:33179"/>
        <dbReference type="ChEBI" id="CHEBI:15377"/>
        <dbReference type="ChEBI" id="CHEBI:15378"/>
        <dbReference type="ChEBI" id="CHEBI:17815"/>
        <dbReference type="ChEBI" id="CHEBI:58456"/>
        <dbReference type="ChEBI" id="CHEBI:203600"/>
        <dbReference type="EC" id="3.1.4.11"/>
    </reaction>
</comment>
<feature type="domain" description="C2" evidence="7">
    <location>
        <begin position="370"/>
        <end position="539"/>
    </location>
</feature>
<dbReference type="AlphaFoldDB" id="A0A9E8MB70"/>
<evidence type="ECO:0000259" key="7">
    <source>
        <dbReference type="PROSITE" id="PS50004"/>
    </source>
</evidence>
<evidence type="ECO:0000256" key="4">
    <source>
        <dbReference type="ARBA" id="ARBA00023098"/>
    </source>
</evidence>
<dbReference type="InterPro" id="IPR000008">
    <property type="entry name" value="C2_dom"/>
</dbReference>
<evidence type="ECO:0000256" key="3">
    <source>
        <dbReference type="ARBA" id="ARBA00022963"/>
    </source>
</evidence>
<dbReference type="SUPFAM" id="SSF50729">
    <property type="entry name" value="PH domain-like"/>
    <property type="match status" value="1"/>
</dbReference>
<dbReference type="InterPro" id="IPR001192">
    <property type="entry name" value="PI-PLC_fam"/>
</dbReference>
<dbReference type="PRINTS" id="PR00390">
    <property type="entry name" value="PHPHLIPASEC"/>
</dbReference>
<dbReference type="GO" id="GO:0051209">
    <property type="term" value="P:release of sequestered calcium ion into cytosol"/>
    <property type="evidence" value="ECO:0007669"/>
    <property type="project" value="TreeGrafter"/>
</dbReference>
<dbReference type="Gene3D" id="2.30.29.30">
    <property type="entry name" value="Pleckstrin-homology domain (PH domain)/Phosphotyrosine-binding domain (PTB)"/>
    <property type="match status" value="1"/>
</dbReference>
<dbReference type="Pfam" id="PF00168">
    <property type="entry name" value="C2"/>
    <property type="match status" value="1"/>
</dbReference>
<evidence type="ECO:0000256" key="2">
    <source>
        <dbReference type="ARBA" id="ARBA00022801"/>
    </source>
</evidence>
<dbReference type="PROSITE" id="PS50004">
    <property type="entry name" value="C2"/>
    <property type="match status" value="1"/>
</dbReference>
<dbReference type="InterPro" id="IPR011993">
    <property type="entry name" value="PH-like_dom_sf"/>
</dbReference>
<feature type="domain" description="PI-PLC Y-box" evidence="8">
    <location>
        <begin position="248"/>
        <end position="373"/>
    </location>
</feature>
<dbReference type="PANTHER" id="PTHR10336">
    <property type="entry name" value="PHOSPHOINOSITIDE-SPECIFIC PHOSPHOLIPASE C FAMILY PROTEIN"/>
    <property type="match status" value="1"/>
</dbReference>